<feature type="region of interest" description="Disordered" evidence="1">
    <location>
        <begin position="30"/>
        <end position="103"/>
    </location>
</feature>
<dbReference type="InterPro" id="IPR001584">
    <property type="entry name" value="Integrase_cat-core"/>
</dbReference>
<evidence type="ECO:0000313" key="3">
    <source>
        <dbReference type="EMBL" id="VGO13417.1"/>
    </source>
</evidence>
<protein>
    <recommendedName>
        <fullName evidence="2">Integrase catalytic domain-containing protein</fullName>
    </recommendedName>
</protein>
<evidence type="ECO:0000259" key="2">
    <source>
        <dbReference type="Pfam" id="PF13683"/>
    </source>
</evidence>
<dbReference type="Proteomes" id="UP000366872">
    <property type="component" value="Unassembled WGS sequence"/>
</dbReference>
<feature type="compositionally biased region" description="Basic and acidic residues" evidence="1">
    <location>
        <begin position="72"/>
        <end position="84"/>
    </location>
</feature>
<evidence type="ECO:0000256" key="1">
    <source>
        <dbReference type="SAM" id="MobiDB-lite"/>
    </source>
</evidence>
<keyword evidence="4" id="KW-1185">Reference proteome</keyword>
<gene>
    <name evidence="3" type="ORF">PDESU_01974</name>
</gene>
<dbReference type="Pfam" id="PF13683">
    <property type="entry name" value="rve_3"/>
    <property type="match status" value="1"/>
</dbReference>
<dbReference type="GO" id="GO:0015074">
    <property type="term" value="P:DNA integration"/>
    <property type="evidence" value="ECO:0007669"/>
    <property type="project" value="InterPro"/>
</dbReference>
<proteinExistence type="predicted"/>
<dbReference type="EMBL" id="CAAHFG010000001">
    <property type="protein sequence ID" value="VGO13417.1"/>
    <property type="molecule type" value="Genomic_DNA"/>
</dbReference>
<reference evidence="3 4" key="1">
    <citation type="submission" date="2019-04" db="EMBL/GenBank/DDBJ databases">
        <authorList>
            <person name="Van Vliet M D."/>
        </authorList>
    </citation>
    <scope>NUCLEOTIDE SEQUENCE [LARGE SCALE GENOMIC DNA]</scope>
    <source>
        <strain evidence="3 4">F1</strain>
    </source>
</reference>
<feature type="compositionally biased region" description="Basic and acidic residues" evidence="1">
    <location>
        <begin position="37"/>
        <end position="63"/>
    </location>
</feature>
<accession>A0A6C2U0L5</accession>
<evidence type="ECO:0000313" key="4">
    <source>
        <dbReference type="Proteomes" id="UP000366872"/>
    </source>
</evidence>
<name>A0A6C2U0L5_PONDE</name>
<organism evidence="3 4">
    <name type="scientific">Pontiella desulfatans</name>
    <dbReference type="NCBI Taxonomy" id="2750659"/>
    <lineage>
        <taxon>Bacteria</taxon>
        <taxon>Pseudomonadati</taxon>
        <taxon>Kiritimatiellota</taxon>
        <taxon>Kiritimatiellia</taxon>
        <taxon>Kiritimatiellales</taxon>
        <taxon>Pontiellaceae</taxon>
        <taxon>Pontiella</taxon>
    </lineage>
</organism>
<sequence>MRIQRHNTLYISDIFRLTHFVGIFTCYHRPPPSANPDSEREPAGPRIGTKRDLHSTRKKDPERTTTSMQGESRPDGPGRCENTRTPRSSCAAPPQQGIASLPMDGTDGLHKKFVLQIPHEVQLIALPNGFCECYIGKIKSECLNSFICFSMDQLDYISREWLKYYHNHRPHQGKDIGNKILRPDFKPTDKGEIKREQRLGGVISWYYRAQACAA</sequence>
<dbReference type="AlphaFoldDB" id="A0A6C2U0L5"/>
<feature type="domain" description="Integrase catalytic" evidence="2">
    <location>
        <begin position="128"/>
        <end position="173"/>
    </location>
</feature>